<dbReference type="KEGG" id="tvl:FAZ95_19520"/>
<dbReference type="EMBL" id="CP040077">
    <property type="protein sequence ID" value="QCP51143.1"/>
    <property type="molecule type" value="Genomic_DNA"/>
</dbReference>
<organism evidence="2 3">
    <name type="scientific">Trinickia violacea</name>
    <dbReference type="NCBI Taxonomy" id="2571746"/>
    <lineage>
        <taxon>Bacteria</taxon>
        <taxon>Pseudomonadati</taxon>
        <taxon>Pseudomonadota</taxon>
        <taxon>Betaproteobacteria</taxon>
        <taxon>Burkholderiales</taxon>
        <taxon>Burkholderiaceae</taxon>
        <taxon>Trinickia</taxon>
    </lineage>
</organism>
<gene>
    <name evidence="2" type="ORF">FAZ95_19520</name>
</gene>
<dbReference type="AlphaFoldDB" id="A0A4P8IUT0"/>
<keyword evidence="1" id="KW-0472">Membrane</keyword>
<protein>
    <submittedName>
        <fullName evidence="2">DUF748 domain-containing protein</fullName>
    </submittedName>
</protein>
<keyword evidence="3" id="KW-1185">Reference proteome</keyword>
<dbReference type="Proteomes" id="UP000298656">
    <property type="component" value="Chromosome 1"/>
</dbReference>
<dbReference type="RefSeq" id="WP_137333949.1">
    <property type="nucleotide sequence ID" value="NZ_CP040077.1"/>
</dbReference>
<dbReference type="Pfam" id="PF05359">
    <property type="entry name" value="DUF748"/>
    <property type="match status" value="1"/>
</dbReference>
<name>A0A4P8IUT0_9BURK</name>
<evidence type="ECO:0000313" key="2">
    <source>
        <dbReference type="EMBL" id="QCP51143.1"/>
    </source>
</evidence>
<dbReference type="InterPro" id="IPR008023">
    <property type="entry name" value="DUF748"/>
</dbReference>
<keyword evidence="1" id="KW-1133">Transmembrane helix</keyword>
<proteinExistence type="predicted"/>
<sequence length="372" mass="39409">MASKGVRVAWVVVGVIVALVVAAIAGAYALERELKARIAGALGPLGSAERIDIGLSGVRLTNVHLHAPKSWPAGDTLRADQITIEPDLPDLLKKRIHVRSVVVDGFTLTVLRTESGGLQVVPNLRQSLNASPASETEASAFEGQDKLIDHIEFTHGTFEFYDETVRHPAYKIAVENAHATVDHLHLPALTDPTMVAVKGEIKGPQHTGTVSFSGWIQIASKDSQTNTELRSVDIVTLDPYLLTKISAKTPVAGGTLDMTVNATVHNEQLHAPGVVTLNHLQLAESGDPLDTFLSLPTKAAVAALKAHGDKITLHFVLDGNLRDPKFSLNESFATKLSSGFADALGVSVKGVAKGVGETVKGLSGALRNLIGQ</sequence>
<evidence type="ECO:0000256" key="1">
    <source>
        <dbReference type="SAM" id="Phobius"/>
    </source>
</evidence>
<accession>A0A4P8IUT0</accession>
<reference evidence="2 3" key="1">
    <citation type="submission" date="2019-05" db="EMBL/GenBank/DDBJ databases">
        <title>Burkholderia sp. DHOD12, isolated from subtropical forest soil.</title>
        <authorList>
            <person name="Gao Z.-H."/>
            <person name="Qiu L.-H."/>
        </authorList>
    </citation>
    <scope>NUCLEOTIDE SEQUENCE [LARGE SCALE GENOMIC DNA]</scope>
    <source>
        <strain evidence="2 3">DHOD12</strain>
    </source>
</reference>
<evidence type="ECO:0000313" key="3">
    <source>
        <dbReference type="Proteomes" id="UP000298656"/>
    </source>
</evidence>
<keyword evidence="1" id="KW-0812">Transmembrane</keyword>
<dbReference type="OrthoDB" id="8560134at2"/>
<feature type="transmembrane region" description="Helical" evidence="1">
    <location>
        <begin position="6"/>
        <end position="30"/>
    </location>
</feature>